<dbReference type="AlphaFoldDB" id="A0A9N8LFS8"/>
<dbReference type="Pfam" id="PF26138">
    <property type="entry name" value="DUF8040"/>
    <property type="match status" value="1"/>
</dbReference>
<keyword evidence="3" id="KW-1185">Reference proteome</keyword>
<protein>
    <recommendedName>
        <fullName evidence="1">DUF8040 domain-containing protein</fullName>
    </recommendedName>
</protein>
<accession>A0A9N8LFS8</accession>
<name>A0A9N8LFS8_9BASI</name>
<proteinExistence type="predicted"/>
<reference evidence="2 3" key="1">
    <citation type="submission" date="2020-10" db="EMBL/GenBank/DDBJ databases">
        <authorList>
            <person name="Sedaghatjoo S."/>
        </authorList>
    </citation>
    <scope>NUCLEOTIDE SEQUENCE [LARGE SCALE GENOMIC DNA]</scope>
    <source>
        <strain evidence="2 3">LLFL</strain>
    </source>
</reference>
<organism evidence="2 3">
    <name type="scientific">Tilletia laevis</name>
    <dbReference type="NCBI Taxonomy" id="157183"/>
    <lineage>
        <taxon>Eukaryota</taxon>
        <taxon>Fungi</taxon>
        <taxon>Dikarya</taxon>
        <taxon>Basidiomycota</taxon>
        <taxon>Ustilaginomycotina</taxon>
        <taxon>Exobasidiomycetes</taxon>
        <taxon>Tilletiales</taxon>
        <taxon>Tilletiaceae</taxon>
        <taxon>Tilletia</taxon>
    </lineage>
</organism>
<comment type="caution">
    <text evidence="2">The sequence shown here is derived from an EMBL/GenBank/DDBJ whole genome shotgun (WGS) entry which is preliminary data.</text>
</comment>
<evidence type="ECO:0000259" key="1">
    <source>
        <dbReference type="Pfam" id="PF26138"/>
    </source>
</evidence>
<dbReference type="EMBL" id="CAJHJF010000252">
    <property type="protein sequence ID" value="CAD6899523.1"/>
    <property type="molecule type" value="Genomic_DNA"/>
</dbReference>
<evidence type="ECO:0000313" key="2">
    <source>
        <dbReference type="EMBL" id="CAD6899523.1"/>
    </source>
</evidence>
<evidence type="ECO:0000313" key="3">
    <source>
        <dbReference type="Proteomes" id="UP000836404"/>
    </source>
</evidence>
<dbReference type="Proteomes" id="UP000836404">
    <property type="component" value="Unassembled WGS sequence"/>
</dbReference>
<gene>
    <name evidence="2" type="ORF">JKILLFL_G4958</name>
</gene>
<feature type="domain" description="DUF8040" evidence="1">
    <location>
        <begin position="1"/>
        <end position="70"/>
    </location>
</feature>
<sequence length="115" mass="12735">MSASTFITLERMLKREGGLVDGKRIKAREQSAIFLYINRFAASTRQAADMFGHSATSIGTAFKSILKALFNVQGIGGVNDEDADEVISATQTAEAKEATKVRNWIAKRMWKKYNS</sequence>
<dbReference type="InterPro" id="IPR058353">
    <property type="entry name" value="DUF8040"/>
</dbReference>